<organism evidence="2 3">
    <name type="scientific">Stephania japonica</name>
    <dbReference type="NCBI Taxonomy" id="461633"/>
    <lineage>
        <taxon>Eukaryota</taxon>
        <taxon>Viridiplantae</taxon>
        <taxon>Streptophyta</taxon>
        <taxon>Embryophyta</taxon>
        <taxon>Tracheophyta</taxon>
        <taxon>Spermatophyta</taxon>
        <taxon>Magnoliopsida</taxon>
        <taxon>Ranunculales</taxon>
        <taxon>Menispermaceae</taxon>
        <taxon>Menispermoideae</taxon>
        <taxon>Cissampelideae</taxon>
        <taxon>Stephania</taxon>
    </lineage>
</organism>
<dbReference type="InterPro" id="IPR056592">
    <property type="entry name" value="Beta-prop_At3g26010-like"/>
</dbReference>
<dbReference type="AlphaFoldDB" id="A0AAP0NRY5"/>
<dbReference type="InterPro" id="IPR036047">
    <property type="entry name" value="F-box-like_dom_sf"/>
</dbReference>
<dbReference type="SUPFAM" id="SSF81383">
    <property type="entry name" value="F-box domain"/>
    <property type="match status" value="1"/>
</dbReference>
<dbReference type="PANTHER" id="PTHR31672">
    <property type="entry name" value="BNACNNG10540D PROTEIN"/>
    <property type="match status" value="1"/>
</dbReference>
<protein>
    <recommendedName>
        <fullName evidence="1">F-box protein At3g26010-like beta-propeller domain-containing protein</fullName>
    </recommendedName>
</protein>
<dbReference type="EMBL" id="JBBNAE010000006">
    <property type="protein sequence ID" value="KAK9117083.1"/>
    <property type="molecule type" value="Genomic_DNA"/>
</dbReference>
<gene>
    <name evidence="2" type="ORF">Sjap_016030</name>
</gene>
<evidence type="ECO:0000313" key="2">
    <source>
        <dbReference type="EMBL" id="KAK9117083.1"/>
    </source>
</evidence>
<evidence type="ECO:0000259" key="1">
    <source>
        <dbReference type="Pfam" id="PF24750"/>
    </source>
</evidence>
<comment type="caution">
    <text evidence="2">The sequence shown here is derived from an EMBL/GenBank/DDBJ whole genome shotgun (WGS) entry which is preliminary data.</text>
</comment>
<reference evidence="2 3" key="1">
    <citation type="submission" date="2024-01" db="EMBL/GenBank/DDBJ databases">
        <title>Genome assemblies of Stephania.</title>
        <authorList>
            <person name="Yang L."/>
        </authorList>
    </citation>
    <scope>NUCLEOTIDE SEQUENCE [LARGE SCALE GENOMIC DNA]</scope>
    <source>
        <strain evidence="2">QJT</strain>
        <tissue evidence="2">Leaf</tissue>
    </source>
</reference>
<evidence type="ECO:0000313" key="3">
    <source>
        <dbReference type="Proteomes" id="UP001417504"/>
    </source>
</evidence>
<dbReference type="Pfam" id="PF24750">
    <property type="entry name" value="b-prop_At3g26010-like"/>
    <property type="match status" value="1"/>
</dbReference>
<keyword evidence="3" id="KW-1185">Reference proteome</keyword>
<accession>A0AAP0NRY5</accession>
<dbReference type="PANTHER" id="PTHR31672:SF13">
    <property type="entry name" value="F-BOX PROTEIN CPR30-LIKE"/>
    <property type="match status" value="1"/>
</dbReference>
<sequence>MAFICALICGARKHKINSKTTHHGHGYSSSSELGEDIIFQEILPRLPIKSIFRSKLVSKKWLHFITHDPLFGAHHFQKCPERTNNNITTFFSYESERFITQDGHDFNWSVPTFMKCSFGGRVLGSVNGLIYGSCREEDAQIFICNPVTNHTVFISNPEKLMRIALAWDPRINPDFGFTIVAYYRENYWVDDGHPSSELNFKVYSSKMGKWRESKNASMFLVPIDFDLWYHYVVFTGGKKVYWCTGKLILWFDIVEDNAGLVQLPNIHNDINNPFRFWSTSYIELGELSYSRTTKDGVVEIWLLINESNKVEWVKTHTVNLRMIIEEYWNIVRKICGDNIDVNNRNIKEYAKALAGDHCVKLLLYLGGEVAWFQVTTWDYCRKVFLFNFRTEELKWIHGEIRPPLFPFVPTLLPFPT</sequence>
<proteinExistence type="predicted"/>
<name>A0AAP0NRY5_9MAGN</name>
<dbReference type="Proteomes" id="UP001417504">
    <property type="component" value="Unassembled WGS sequence"/>
</dbReference>
<feature type="domain" description="F-box protein At3g26010-like beta-propeller" evidence="1">
    <location>
        <begin position="122"/>
        <end position="323"/>
    </location>
</feature>
<dbReference type="InterPro" id="IPR050796">
    <property type="entry name" value="SCF_F-box_component"/>
</dbReference>